<dbReference type="EMBL" id="RAQJ01000001">
    <property type="protein sequence ID" value="RKE98397.1"/>
    <property type="molecule type" value="Genomic_DNA"/>
</dbReference>
<accession>A0A420DW00</accession>
<dbReference type="Pfam" id="PF06181">
    <property type="entry name" value="Urate_ox_N"/>
    <property type="match status" value="1"/>
</dbReference>
<reference evidence="3 4" key="1">
    <citation type="submission" date="2018-09" db="EMBL/GenBank/DDBJ databases">
        <title>Genomic Encyclopedia of Archaeal and Bacterial Type Strains, Phase II (KMG-II): from individual species to whole genera.</title>
        <authorList>
            <person name="Goeker M."/>
        </authorList>
    </citation>
    <scope>NUCLEOTIDE SEQUENCE [LARGE SCALE GENOMIC DNA]</scope>
    <source>
        <strain evidence="3 4">DSM 26283</strain>
    </source>
</reference>
<keyword evidence="1" id="KW-1133">Transmembrane helix</keyword>
<keyword evidence="1" id="KW-0472">Membrane</keyword>
<comment type="caution">
    <text evidence="3">The sequence shown here is derived from an EMBL/GenBank/DDBJ whole genome shotgun (WGS) entry which is preliminary data.</text>
</comment>
<evidence type="ECO:0000259" key="2">
    <source>
        <dbReference type="Pfam" id="PF06181"/>
    </source>
</evidence>
<gene>
    <name evidence="3" type="ORF">BXY80_0482</name>
</gene>
<evidence type="ECO:0000313" key="3">
    <source>
        <dbReference type="EMBL" id="RKE98397.1"/>
    </source>
</evidence>
<keyword evidence="1" id="KW-0812">Transmembrane</keyword>
<feature type="transmembrane region" description="Helical" evidence="1">
    <location>
        <begin position="81"/>
        <end position="106"/>
    </location>
</feature>
<protein>
    <submittedName>
        <fullName evidence="3">Putative membrane protein</fullName>
    </submittedName>
</protein>
<keyword evidence="4" id="KW-1185">Reference proteome</keyword>
<feature type="transmembrane region" description="Helical" evidence="1">
    <location>
        <begin position="188"/>
        <end position="208"/>
    </location>
</feature>
<dbReference type="InterPro" id="IPR036909">
    <property type="entry name" value="Cyt_c-like_dom_sf"/>
</dbReference>
<dbReference type="RefSeq" id="WP_120199613.1">
    <property type="nucleotide sequence ID" value="NZ_RAQJ01000001.1"/>
</dbReference>
<sequence>MIEVILLIAWLVIFSVIVAATYQLHHSIKELKAQGNDEKADALQTSQNWFYALIVIASVCGVGILYLFLKGTIYESHFFEWLNLTVRLIHITFGIAWIGASFYFVFLENALNRTENVRDELAGNLWAVHGGGFYYVEKYKLAPKKIPKHLHWFKYEAYFTWLSGFCLLSIVYYFNATSYLIDPEVLDILPSTAITISICSLIIGWILYDQICKLLSNNKVVFTLAITALVFLFAWFYSQVFSGRAAYIHFGAFLGTLMAANVFFIIIPGQKRMVAAAKKGLPPNPKDGKAAGLRSYTNNYFTLPVLFVMISNHFPSTFGNSYQWLVLIGITLGTVGVKHYLNIREKGELSVWVMPVSIIILFGMAFMTAPTPPKYENCQEMVSFTEVQTIINNRCTMCHSSNPTDAIWKVAPNGIKYDTAEQIYNLRDKIFQRVVVSKNMPFNNNQTGMTQEERDMINCWINQGAPK</sequence>
<proteinExistence type="predicted"/>
<dbReference type="GO" id="GO:0020037">
    <property type="term" value="F:heme binding"/>
    <property type="evidence" value="ECO:0007669"/>
    <property type="project" value="InterPro"/>
</dbReference>
<feature type="transmembrane region" description="Helical" evidence="1">
    <location>
        <begin position="349"/>
        <end position="369"/>
    </location>
</feature>
<evidence type="ECO:0000256" key="1">
    <source>
        <dbReference type="SAM" id="Phobius"/>
    </source>
</evidence>
<dbReference type="InterPro" id="IPR010389">
    <property type="entry name" value="Urate_ox_N"/>
</dbReference>
<feature type="transmembrane region" description="Helical" evidence="1">
    <location>
        <begin position="246"/>
        <end position="269"/>
    </location>
</feature>
<dbReference type="Proteomes" id="UP000284892">
    <property type="component" value="Unassembled WGS sequence"/>
</dbReference>
<evidence type="ECO:0000313" key="4">
    <source>
        <dbReference type="Proteomes" id="UP000284892"/>
    </source>
</evidence>
<feature type="transmembrane region" description="Helical" evidence="1">
    <location>
        <begin position="157"/>
        <end position="176"/>
    </location>
</feature>
<dbReference type="GO" id="GO:0009055">
    <property type="term" value="F:electron transfer activity"/>
    <property type="evidence" value="ECO:0007669"/>
    <property type="project" value="InterPro"/>
</dbReference>
<dbReference type="SUPFAM" id="SSF46626">
    <property type="entry name" value="Cytochrome c"/>
    <property type="match status" value="1"/>
</dbReference>
<feature type="transmembrane region" description="Helical" evidence="1">
    <location>
        <begin position="321"/>
        <end position="337"/>
    </location>
</feature>
<dbReference type="OrthoDB" id="713772at2"/>
<organism evidence="3 4">
    <name type="scientific">Ichthyenterobacterium magnum</name>
    <dbReference type="NCBI Taxonomy" id="1230530"/>
    <lineage>
        <taxon>Bacteria</taxon>
        <taxon>Pseudomonadati</taxon>
        <taxon>Bacteroidota</taxon>
        <taxon>Flavobacteriia</taxon>
        <taxon>Flavobacteriales</taxon>
        <taxon>Flavobacteriaceae</taxon>
        <taxon>Ichthyenterobacterium</taxon>
    </lineage>
</organism>
<name>A0A420DW00_9FLAO</name>
<dbReference type="AlphaFoldDB" id="A0A420DW00"/>
<feature type="transmembrane region" description="Helical" evidence="1">
    <location>
        <begin position="296"/>
        <end position="315"/>
    </location>
</feature>
<feature type="domain" description="Urate oxidase N-terminal" evidence="2">
    <location>
        <begin position="77"/>
        <end position="368"/>
    </location>
</feature>
<feature type="transmembrane region" description="Helical" evidence="1">
    <location>
        <begin position="49"/>
        <end position="69"/>
    </location>
</feature>
<feature type="transmembrane region" description="Helical" evidence="1">
    <location>
        <begin position="220"/>
        <end position="240"/>
    </location>
</feature>